<evidence type="ECO:0000256" key="1">
    <source>
        <dbReference type="ARBA" id="ARBA00022443"/>
    </source>
</evidence>
<dbReference type="SUPFAM" id="SSF50044">
    <property type="entry name" value="SH3-domain"/>
    <property type="match status" value="1"/>
</dbReference>
<dbReference type="OrthoDB" id="1394818at2759"/>
<gene>
    <name evidence="8" type="ORF">M427DRAFT_75875</name>
</gene>
<dbReference type="STRING" id="1344416.A0A138ZXD3"/>
<keyword evidence="2 6" id="KW-0732">Signal</keyword>
<evidence type="ECO:0000256" key="3">
    <source>
        <dbReference type="PROSITE-ProRule" id="PRU00192"/>
    </source>
</evidence>
<evidence type="ECO:0000256" key="2">
    <source>
        <dbReference type="ARBA" id="ARBA00022729"/>
    </source>
</evidence>
<dbReference type="PROSITE" id="PS50002">
    <property type="entry name" value="SH3"/>
    <property type="match status" value="1"/>
</dbReference>
<feature type="transmembrane region" description="Helical" evidence="5">
    <location>
        <begin position="385"/>
        <end position="409"/>
    </location>
</feature>
<dbReference type="InterPro" id="IPR001611">
    <property type="entry name" value="Leu-rich_rpt"/>
</dbReference>
<dbReference type="PANTHER" id="PTHR48060">
    <property type="entry name" value="DNA DAMAGE-REPAIR/TOLERATION PROTEIN DRT100"/>
    <property type="match status" value="1"/>
</dbReference>
<feature type="region of interest" description="Disordered" evidence="4">
    <location>
        <begin position="356"/>
        <end position="377"/>
    </location>
</feature>
<accession>A0A138ZXD3</accession>
<feature type="signal peptide" evidence="6">
    <location>
        <begin position="1"/>
        <end position="21"/>
    </location>
</feature>
<keyword evidence="1 3" id="KW-0728">SH3 domain</keyword>
<feature type="chain" id="PRO_5007295740" evidence="6">
    <location>
        <begin position="22"/>
        <end position="629"/>
    </location>
</feature>
<dbReference type="Pfam" id="PF13855">
    <property type="entry name" value="LRR_8"/>
    <property type="match status" value="1"/>
</dbReference>
<dbReference type="SUPFAM" id="SSF52058">
    <property type="entry name" value="L domain-like"/>
    <property type="match status" value="1"/>
</dbReference>
<dbReference type="AlphaFoldDB" id="A0A138ZXD3"/>
<dbReference type="Proteomes" id="UP000070544">
    <property type="component" value="Unassembled WGS sequence"/>
</dbReference>
<dbReference type="InterPro" id="IPR053211">
    <property type="entry name" value="DNA_repair-toleration"/>
</dbReference>
<dbReference type="EMBL" id="KQ965883">
    <property type="protein sequence ID" value="KXS09176.1"/>
    <property type="molecule type" value="Genomic_DNA"/>
</dbReference>
<evidence type="ECO:0000256" key="6">
    <source>
        <dbReference type="SAM" id="SignalP"/>
    </source>
</evidence>
<dbReference type="SMART" id="SM00326">
    <property type="entry name" value="SH3"/>
    <property type="match status" value="1"/>
</dbReference>
<reference evidence="8 9" key="1">
    <citation type="journal article" date="2015" name="Genome Biol. Evol.">
        <title>Phylogenomic analyses indicate that early fungi evolved digesting cell walls of algal ancestors of land plants.</title>
        <authorList>
            <person name="Chang Y."/>
            <person name="Wang S."/>
            <person name="Sekimoto S."/>
            <person name="Aerts A.L."/>
            <person name="Choi C."/>
            <person name="Clum A."/>
            <person name="LaButti K.M."/>
            <person name="Lindquist E.A."/>
            <person name="Yee Ngan C."/>
            <person name="Ohm R.A."/>
            <person name="Salamov A.A."/>
            <person name="Grigoriev I.V."/>
            <person name="Spatafora J.W."/>
            <person name="Berbee M.L."/>
        </authorList>
    </citation>
    <scope>NUCLEOTIDE SEQUENCE [LARGE SCALE GENOMIC DNA]</scope>
    <source>
        <strain evidence="8 9">JEL478</strain>
    </source>
</reference>
<evidence type="ECO:0000313" key="8">
    <source>
        <dbReference type="EMBL" id="KXS09176.1"/>
    </source>
</evidence>
<keyword evidence="5" id="KW-0812">Transmembrane</keyword>
<feature type="domain" description="SH3" evidence="7">
    <location>
        <begin position="492"/>
        <end position="553"/>
    </location>
</feature>
<name>A0A138ZXD3_GONPJ</name>
<dbReference type="InterPro" id="IPR001452">
    <property type="entry name" value="SH3_domain"/>
</dbReference>
<evidence type="ECO:0000313" key="9">
    <source>
        <dbReference type="Proteomes" id="UP000070544"/>
    </source>
</evidence>
<evidence type="ECO:0000256" key="5">
    <source>
        <dbReference type="SAM" id="Phobius"/>
    </source>
</evidence>
<feature type="compositionally biased region" description="Low complexity" evidence="4">
    <location>
        <begin position="356"/>
        <end position="370"/>
    </location>
</feature>
<evidence type="ECO:0000259" key="7">
    <source>
        <dbReference type="PROSITE" id="PS50002"/>
    </source>
</evidence>
<keyword evidence="5" id="KW-1133">Transmembrane helix</keyword>
<dbReference type="PANTHER" id="PTHR48060:SF21">
    <property type="entry name" value="L DOMAIN-LIKE PROTEIN"/>
    <property type="match status" value="1"/>
</dbReference>
<evidence type="ECO:0000256" key="4">
    <source>
        <dbReference type="SAM" id="MobiDB-lite"/>
    </source>
</evidence>
<keyword evidence="5" id="KW-0472">Membrane</keyword>
<dbReference type="Gene3D" id="3.80.10.10">
    <property type="entry name" value="Ribonuclease Inhibitor"/>
    <property type="match status" value="2"/>
</dbReference>
<dbReference type="InterPro" id="IPR036028">
    <property type="entry name" value="SH3-like_dom_sf"/>
</dbReference>
<protein>
    <submittedName>
        <fullName evidence="8">L domain-like protein</fullName>
    </submittedName>
</protein>
<organism evidence="8 9">
    <name type="scientific">Gonapodya prolifera (strain JEL478)</name>
    <name type="common">Monoblepharis prolifera</name>
    <dbReference type="NCBI Taxonomy" id="1344416"/>
    <lineage>
        <taxon>Eukaryota</taxon>
        <taxon>Fungi</taxon>
        <taxon>Fungi incertae sedis</taxon>
        <taxon>Chytridiomycota</taxon>
        <taxon>Chytridiomycota incertae sedis</taxon>
        <taxon>Monoblepharidomycetes</taxon>
        <taxon>Monoblepharidales</taxon>
        <taxon>Gonapodyaceae</taxon>
        <taxon>Gonapodya</taxon>
    </lineage>
</organism>
<dbReference type="InterPro" id="IPR032675">
    <property type="entry name" value="LRR_dom_sf"/>
</dbReference>
<dbReference type="Gene3D" id="2.30.30.40">
    <property type="entry name" value="SH3 Domains"/>
    <property type="match status" value="1"/>
</dbReference>
<sequence>MKTLLAFCILYAVCVSEIARAQAPQDCSGVLVALQAAKAPIAPSSAATDCCNYDYESTSNRSDPNYYENFVNCESGRVIGLQLANLNVSSLSYFESLTGIKRLYLPNASLTGTLPSYFSNLALLEELSLGNNNLTGSTSVLSGLPNLRKIYLSKNQFSGSLSWLSTMTQVREIFIAHNQFSGTFPDLTRLSSLTYLDAGSNYFTGLLPSTLAFPNLTRYDVSQNPRLSGTLPSSVFKLPQLETLSVYSTSIGGTVDAALSNQTNLRTLYLDDTLISGPLPDLRALVSLTRIDLSNTSLSGPLYLSKSAGTIFCGLGRNSLCLPNGDLSQLSKRCQTSGGNELLTCQTLSVTTTSTRISTISTPSTTTSPVIPTPTPGPEPANHSVAIAGGVVGGVVGLALIGALGFFCVKKRSPLHQSLPLPLYSDPNLGAKPQPQAPLIGSLSAGSMAATLVEAPRSPTMGPMSPSSPISPSVPPASLISQISYASSVGSVVNQMYVCVSHFQAAQEDEMSCEPGQKIFVDHLFADQWCKGLNIQTMRSGYVPLALLVPATDQAALVARLMEQQPVQTQPRMQSTVLGSQAQKVSDPTEAIASLRYYLNQGILTSQEYIAASGVLQGQVAEGQGQKFV</sequence>
<keyword evidence="9" id="KW-1185">Reference proteome</keyword>
<proteinExistence type="predicted"/>